<dbReference type="InterPro" id="IPR003615">
    <property type="entry name" value="HNH_nuc"/>
</dbReference>
<dbReference type="Proteomes" id="UP000233276">
    <property type="component" value="Chromosome"/>
</dbReference>
<keyword evidence="3" id="KW-0378">Hydrolase</keyword>
<evidence type="ECO:0000259" key="2">
    <source>
        <dbReference type="SMART" id="SM00507"/>
    </source>
</evidence>
<feature type="region of interest" description="Disordered" evidence="1">
    <location>
        <begin position="231"/>
        <end position="278"/>
    </location>
</feature>
<feature type="domain" description="HNH nuclease" evidence="2">
    <location>
        <begin position="380"/>
        <end position="432"/>
    </location>
</feature>
<accession>A0A2K9D5G7</accession>
<evidence type="ECO:0000313" key="3">
    <source>
        <dbReference type="EMBL" id="AUG28915.1"/>
    </source>
</evidence>
<feature type="compositionally biased region" description="Gly residues" evidence="1">
    <location>
        <begin position="260"/>
        <end position="272"/>
    </location>
</feature>
<dbReference type="KEGG" id="mhos:CXR34_05140"/>
<keyword evidence="3" id="KW-0540">Nuclease</keyword>
<protein>
    <submittedName>
        <fullName evidence="3">HNH endonuclease</fullName>
    </submittedName>
</protein>
<organism evidence="3 4">
    <name type="scientific">Microbacterium hominis</name>
    <dbReference type="NCBI Taxonomy" id="162426"/>
    <lineage>
        <taxon>Bacteria</taxon>
        <taxon>Bacillati</taxon>
        <taxon>Actinomycetota</taxon>
        <taxon>Actinomycetes</taxon>
        <taxon>Micrococcales</taxon>
        <taxon>Microbacteriaceae</taxon>
        <taxon>Microbacterium</taxon>
    </lineage>
</organism>
<dbReference type="CDD" id="cd00085">
    <property type="entry name" value="HNHc"/>
    <property type="match status" value="1"/>
</dbReference>
<dbReference type="EMBL" id="CP025299">
    <property type="protein sequence ID" value="AUG28915.1"/>
    <property type="molecule type" value="Genomic_DNA"/>
</dbReference>
<sequence>MMHAIPDAPARGSAWPALDDLVTRLRAARRRIAAAQAEEAAVLAAAVELVAERVAVSRQEAQQQGRTLRMGDADLPVREVCLELGMAIRASDRGVQRRMSDAHQLKTSFSRTHAAWAAGEIDAGHAWAISRTGTMLTGDEDRARFEDRALEVARSESPTRAAPAITAIAASIDPAAFEQSARRGFDERSVRLFDLDDGMARLIADLPAPLAHAIHDALTTRARAILDREPEAEADAATPRAHADPDGGHDADEDAVVTGDGRGTGPGTGGRTGSRHGADARTLAQVRADVFSDLVLTGRPTTRATGDGLEAVAARIHVTIPALTLAGDPTGGPALLAGYGPIATSLARRLAGLAPGWDRIFTDPHTGEVRAVDRYRPSAELRRYLTARDEHCRTPGCTRPAQRCDIDHTTAAAQGGATAHDNLAHLCRRHHTTKHHTAWRVRHLGNGTLEWTSPAGHHYRDRPAATVRFVPTAEDPPPF</sequence>
<reference evidence="3 4" key="1">
    <citation type="submission" date="2017-12" db="EMBL/GenBank/DDBJ databases">
        <title>Isolation and characterization of estrogens degradatiion strain Microbacterium hominis SJTG1.</title>
        <authorList>
            <person name="Xiong W."/>
            <person name="Yin C."/>
            <person name="Zheng D."/>
            <person name="Liang R."/>
        </authorList>
    </citation>
    <scope>NUCLEOTIDE SEQUENCE [LARGE SCALE GENOMIC DNA]</scope>
    <source>
        <strain evidence="3 4">SJTG1</strain>
    </source>
</reference>
<dbReference type="Gene3D" id="1.10.30.50">
    <property type="match status" value="1"/>
</dbReference>
<gene>
    <name evidence="3" type="ORF">CXR34_05140</name>
</gene>
<keyword evidence="3" id="KW-0255">Endonuclease</keyword>
<dbReference type="Pfam" id="PF02720">
    <property type="entry name" value="DUF222"/>
    <property type="match status" value="1"/>
</dbReference>
<dbReference type="InterPro" id="IPR003870">
    <property type="entry name" value="DUF222"/>
</dbReference>
<evidence type="ECO:0000256" key="1">
    <source>
        <dbReference type="SAM" id="MobiDB-lite"/>
    </source>
</evidence>
<dbReference type="SMART" id="SM00507">
    <property type="entry name" value="HNHc"/>
    <property type="match status" value="1"/>
</dbReference>
<evidence type="ECO:0000313" key="4">
    <source>
        <dbReference type="Proteomes" id="UP000233276"/>
    </source>
</evidence>
<feature type="compositionally biased region" description="Basic and acidic residues" evidence="1">
    <location>
        <begin position="241"/>
        <end position="250"/>
    </location>
</feature>
<proteinExistence type="predicted"/>
<dbReference type="AlphaFoldDB" id="A0A2K9D5G7"/>
<dbReference type="GO" id="GO:0004519">
    <property type="term" value="F:endonuclease activity"/>
    <property type="evidence" value="ECO:0007669"/>
    <property type="project" value="UniProtKB-KW"/>
</dbReference>
<name>A0A2K9D5G7_9MICO</name>